<evidence type="ECO:0000256" key="1">
    <source>
        <dbReference type="SAM" id="MobiDB-lite"/>
    </source>
</evidence>
<feature type="region of interest" description="Disordered" evidence="1">
    <location>
        <begin position="196"/>
        <end position="232"/>
    </location>
</feature>
<dbReference type="Pfam" id="PF14555">
    <property type="entry name" value="UBA_4"/>
    <property type="match status" value="1"/>
</dbReference>
<dbReference type="SUPFAM" id="SSF46934">
    <property type="entry name" value="UBA-like"/>
    <property type="match status" value="1"/>
</dbReference>
<feature type="compositionally biased region" description="Acidic residues" evidence="1">
    <location>
        <begin position="102"/>
        <end position="124"/>
    </location>
</feature>
<feature type="domain" description="UBX" evidence="2">
    <location>
        <begin position="472"/>
        <end position="550"/>
    </location>
</feature>
<dbReference type="SMART" id="SM00594">
    <property type="entry name" value="UAS"/>
    <property type="match status" value="1"/>
</dbReference>
<dbReference type="InterPro" id="IPR006577">
    <property type="entry name" value="UAS"/>
</dbReference>
<evidence type="ECO:0000259" key="2">
    <source>
        <dbReference type="PROSITE" id="PS50033"/>
    </source>
</evidence>
<proteinExistence type="predicted"/>
<dbReference type="Pfam" id="PF00789">
    <property type="entry name" value="UBX"/>
    <property type="match status" value="1"/>
</dbReference>
<name>A0AAN6S3R5_9PEZI</name>
<dbReference type="Gene3D" id="3.10.20.90">
    <property type="entry name" value="Phosphatidylinositol 3-kinase Catalytic Subunit, Chain A, domain 1"/>
    <property type="match status" value="1"/>
</dbReference>
<dbReference type="GO" id="GO:0005634">
    <property type="term" value="C:nucleus"/>
    <property type="evidence" value="ECO:0007669"/>
    <property type="project" value="TreeGrafter"/>
</dbReference>
<organism evidence="3 4">
    <name type="scientific">Diplogelasinospora grovesii</name>
    <dbReference type="NCBI Taxonomy" id="303347"/>
    <lineage>
        <taxon>Eukaryota</taxon>
        <taxon>Fungi</taxon>
        <taxon>Dikarya</taxon>
        <taxon>Ascomycota</taxon>
        <taxon>Pezizomycotina</taxon>
        <taxon>Sordariomycetes</taxon>
        <taxon>Sordariomycetidae</taxon>
        <taxon>Sordariales</taxon>
        <taxon>Diplogelasinosporaceae</taxon>
        <taxon>Diplogelasinospora</taxon>
    </lineage>
</organism>
<feature type="compositionally biased region" description="Polar residues" evidence="1">
    <location>
        <begin position="78"/>
        <end position="88"/>
    </location>
</feature>
<dbReference type="CDD" id="cd14345">
    <property type="entry name" value="UBA_UBXD7"/>
    <property type="match status" value="1"/>
</dbReference>
<dbReference type="PANTHER" id="PTHR23322">
    <property type="entry name" value="FAS-ASSOCIATED PROTEIN"/>
    <property type="match status" value="1"/>
</dbReference>
<dbReference type="InterPro" id="IPR001012">
    <property type="entry name" value="UBX_dom"/>
</dbReference>
<dbReference type="CDD" id="cd02958">
    <property type="entry name" value="UAS"/>
    <property type="match status" value="1"/>
</dbReference>
<dbReference type="GO" id="GO:0043130">
    <property type="term" value="F:ubiquitin binding"/>
    <property type="evidence" value="ECO:0007669"/>
    <property type="project" value="TreeGrafter"/>
</dbReference>
<protein>
    <submittedName>
        <fullName evidence="3">UBX domain-containing protein 5</fullName>
    </submittedName>
</protein>
<gene>
    <name evidence="3" type="ORF">QBC46DRAFT_160857</name>
</gene>
<dbReference type="Gene3D" id="3.40.30.10">
    <property type="entry name" value="Glutaredoxin"/>
    <property type="match status" value="1"/>
</dbReference>
<dbReference type="InterPro" id="IPR050730">
    <property type="entry name" value="UBX_domain-protein"/>
</dbReference>
<dbReference type="AlphaFoldDB" id="A0AAN6S3R5"/>
<keyword evidence="4" id="KW-1185">Reference proteome</keyword>
<accession>A0AAN6S3R5</accession>
<sequence>MDQDIAGFVSITGSSEDAARQVLEMCGGDMEQAVQLWFADEELQRNLNNPSSSSIATPSPAPVAASSRSRTAPPAQPVASSSRSNNRQIGREDARGVIHIDSDDEDDFPMNEDDGDFGAFDDDEAVAATVARTAQEEEDAAIAKRLQEELYSGQAADEDGVRAPMARTTETLIAPSAGPGGFMDDQESTILEQLRRRRQAHGRSRNPFSQSVWEEPVSNARPTPGPQPSRSTRLAELFRPPYDLMARFSWDEARDEGKEQKKWILVNLQDMSDFNCQALNRDIWKDQPIRQLVAENFIFLQYEKSDPQAEQYTTFYFPNRTHENPNNYPHVSIIDPRTGEQVKVWSGIPFPSALDFHAQLVEFLDRYSLAANSKNPVVKTKRPERVVDVDRMTEEEMLQMAMQNSLETNGTTSKPNVVDPDELTKLEDVKGKARADSDEDVEMSATAGSSAAQESAFARIPSDRPHTEPANNPATTTRIQFRHPTGRVIRRFNLDDPVSRIYEWLKAEPLEGKEGLEFELKVVPQGHDLIVDLDKTISEVGLKQGTVMIEFITED</sequence>
<dbReference type="Pfam" id="PF13899">
    <property type="entry name" value="Thioredoxin_7"/>
    <property type="match status" value="1"/>
</dbReference>
<dbReference type="InterPro" id="IPR036249">
    <property type="entry name" value="Thioredoxin-like_sf"/>
</dbReference>
<dbReference type="Gene3D" id="6.10.300.40">
    <property type="match status" value="1"/>
</dbReference>
<dbReference type="Proteomes" id="UP001303473">
    <property type="component" value="Unassembled WGS sequence"/>
</dbReference>
<dbReference type="InterPro" id="IPR029071">
    <property type="entry name" value="Ubiquitin-like_domsf"/>
</dbReference>
<feature type="compositionally biased region" description="Basic and acidic residues" evidence="1">
    <location>
        <begin position="89"/>
        <end position="101"/>
    </location>
</feature>
<dbReference type="SUPFAM" id="SSF52833">
    <property type="entry name" value="Thioredoxin-like"/>
    <property type="match status" value="1"/>
</dbReference>
<feature type="region of interest" description="Disordered" evidence="1">
    <location>
        <begin position="45"/>
        <end position="124"/>
    </location>
</feature>
<dbReference type="PANTHER" id="PTHR23322:SF6">
    <property type="entry name" value="UBX DOMAIN-CONTAINING PROTEIN 7"/>
    <property type="match status" value="1"/>
</dbReference>
<evidence type="ECO:0000313" key="4">
    <source>
        <dbReference type="Proteomes" id="UP001303473"/>
    </source>
</evidence>
<dbReference type="Gene3D" id="1.10.8.10">
    <property type="entry name" value="DNA helicase RuvA subunit, C-terminal domain"/>
    <property type="match status" value="1"/>
</dbReference>
<evidence type="ECO:0000313" key="3">
    <source>
        <dbReference type="EMBL" id="KAK3938766.1"/>
    </source>
</evidence>
<dbReference type="CDD" id="cd01767">
    <property type="entry name" value="UBX"/>
    <property type="match status" value="1"/>
</dbReference>
<feature type="compositionally biased region" description="Low complexity" evidence="1">
    <location>
        <begin position="50"/>
        <end position="73"/>
    </location>
</feature>
<dbReference type="PROSITE" id="PS50033">
    <property type="entry name" value="UBX"/>
    <property type="match status" value="1"/>
</dbReference>
<dbReference type="GO" id="GO:0043161">
    <property type="term" value="P:proteasome-mediated ubiquitin-dependent protein catabolic process"/>
    <property type="evidence" value="ECO:0007669"/>
    <property type="project" value="TreeGrafter"/>
</dbReference>
<dbReference type="EMBL" id="MU853823">
    <property type="protein sequence ID" value="KAK3938766.1"/>
    <property type="molecule type" value="Genomic_DNA"/>
</dbReference>
<dbReference type="InterPro" id="IPR009060">
    <property type="entry name" value="UBA-like_sf"/>
</dbReference>
<comment type="caution">
    <text evidence="3">The sequence shown here is derived from an EMBL/GenBank/DDBJ whole genome shotgun (WGS) entry which is preliminary data.</text>
</comment>
<reference evidence="4" key="1">
    <citation type="journal article" date="2023" name="Mol. Phylogenet. Evol.">
        <title>Genome-scale phylogeny and comparative genomics of the fungal order Sordariales.</title>
        <authorList>
            <person name="Hensen N."/>
            <person name="Bonometti L."/>
            <person name="Westerberg I."/>
            <person name="Brannstrom I.O."/>
            <person name="Guillou S."/>
            <person name="Cros-Aarteil S."/>
            <person name="Calhoun S."/>
            <person name="Haridas S."/>
            <person name="Kuo A."/>
            <person name="Mondo S."/>
            <person name="Pangilinan J."/>
            <person name="Riley R."/>
            <person name="LaButti K."/>
            <person name="Andreopoulos B."/>
            <person name="Lipzen A."/>
            <person name="Chen C."/>
            <person name="Yan M."/>
            <person name="Daum C."/>
            <person name="Ng V."/>
            <person name="Clum A."/>
            <person name="Steindorff A."/>
            <person name="Ohm R.A."/>
            <person name="Martin F."/>
            <person name="Silar P."/>
            <person name="Natvig D.O."/>
            <person name="Lalanne C."/>
            <person name="Gautier V."/>
            <person name="Ament-Velasquez S.L."/>
            <person name="Kruys A."/>
            <person name="Hutchinson M.I."/>
            <person name="Powell A.J."/>
            <person name="Barry K."/>
            <person name="Miller A.N."/>
            <person name="Grigoriev I.V."/>
            <person name="Debuchy R."/>
            <person name="Gladieux P."/>
            <person name="Hiltunen Thoren M."/>
            <person name="Johannesson H."/>
        </authorList>
    </citation>
    <scope>NUCLEOTIDE SEQUENCE [LARGE SCALE GENOMIC DNA]</scope>
    <source>
        <strain evidence="4">CBS 340.73</strain>
    </source>
</reference>
<feature type="region of interest" description="Disordered" evidence="1">
    <location>
        <begin position="429"/>
        <end position="474"/>
    </location>
</feature>
<dbReference type="SUPFAM" id="SSF54236">
    <property type="entry name" value="Ubiquitin-like"/>
    <property type="match status" value="1"/>
</dbReference>
<dbReference type="SMART" id="SM00166">
    <property type="entry name" value="UBX"/>
    <property type="match status" value="1"/>
</dbReference>